<evidence type="ECO:0000256" key="4">
    <source>
        <dbReference type="ARBA" id="ARBA00022833"/>
    </source>
</evidence>
<dbReference type="OrthoDB" id="3250324at2759"/>
<sequence>MSRYNLSFSTEALYSTHSSPFMPPKKKADKQMPTRQILFKTVNLVVGKRPEHGKPQVLPPLPIMYPAARGPQRRRLERQGKRMLTEWLILQYMSFPTNIPYGNPYVPLKLLDEIHHQSLPDEINHLLLPYLGPRPVSTVDNDGVETDIEAGLDLLSFISTPRRQVAGSSHQTPHRKTAGSSRQTPRHQASAPRQPATPRSNIRLHPSDVASPVFTTPRSGPHAINQKKTPTKKKKRRADDVWLFYEDLGRSGHRCKLCIARNASERETAVYSTNTASGILCRHLFTCHVEDWVDLCDQEGVDITAQEAQAAVAEYRAGAGASPSEHVPRLAFSAEAFIDAICAFIAVDSQSINVIENPQLRAIFMMLRSGLRDSDIPHRDKIRSRIMQLWEDQLVHLKEDLLAALGRISTTMDLWTDPNLVPYMCVTAHWIQGKKAPGSDKFALTLRAELIGFHRVPGRHDGEHIARAYLYVLDRVGITEKLADDSAADYDPNAEFSNRDIIAIVRTLVRKIRASHLRRKHFSDCLHAEKMKDYQLIRDVDIRWGSTALMIDHARLLKPAIKRFLAHPEFKELRRYYLTEIDWATLDRYSEILAHVLSGEKTPTLCFVLPAFEAMIEKWRALWDTIPQFSDAINAGIEKLLGYIDRLNESNVYTLAMILVLNPVMKLRWLEHYHPDMVADARQLFRDKLADYYIDLNTNDQSTAPAAPISAPTLSRSTLWNPSWADELLGLAPLKDPSTSARKKATLQQEIDVYLSGELEDARGLDLIKWWEGSSVPSERVFSSAGEDTTKRHSRMRHELMEALQMLKFSLKRGTPINFTVGMKAEEEIDRLLVLLAEKDEALEDKNVRLQDILSMLDMDIVITDQVKRH</sequence>
<keyword evidence="8" id="KW-1185">Reference proteome</keyword>
<dbReference type="PANTHER" id="PTHR46481">
    <property type="entry name" value="ZINC FINGER BED DOMAIN-CONTAINING PROTEIN 4"/>
    <property type="match status" value="1"/>
</dbReference>
<comment type="subcellular location">
    <subcellularLocation>
        <location evidence="1">Nucleus</location>
    </subcellularLocation>
</comment>
<dbReference type="EMBL" id="JAACJM010000004">
    <property type="protein sequence ID" value="KAF5372906.1"/>
    <property type="molecule type" value="Genomic_DNA"/>
</dbReference>
<feature type="region of interest" description="Disordered" evidence="6">
    <location>
        <begin position="163"/>
        <end position="234"/>
    </location>
</feature>
<evidence type="ECO:0000256" key="6">
    <source>
        <dbReference type="SAM" id="MobiDB-lite"/>
    </source>
</evidence>
<reference evidence="7 8" key="1">
    <citation type="journal article" date="2020" name="ISME J.">
        <title>Uncovering the hidden diversity of litter-decomposition mechanisms in mushroom-forming fungi.</title>
        <authorList>
            <person name="Floudas D."/>
            <person name="Bentzer J."/>
            <person name="Ahren D."/>
            <person name="Johansson T."/>
            <person name="Persson P."/>
            <person name="Tunlid A."/>
        </authorList>
    </citation>
    <scope>NUCLEOTIDE SEQUENCE [LARGE SCALE GENOMIC DNA]</scope>
    <source>
        <strain evidence="7 8">CBS 291.85</strain>
    </source>
</reference>
<comment type="caution">
    <text evidence="7">The sequence shown here is derived from an EMBL/GenBank/DDBJ whole genome shotgun (WGS) entry which is preliminary data.</text>
</comment>
<keyword evidence="5" id="KW-0539">Nucleus</keyword>
<gene>
    <name evidence="7" type="ORF">D9758_001436</name>
</gene>
<keyword evidence="2" id="KW-0479">Metal-binding</keyword>
<keyword evidence="3" id="KW-0863">Zinc-finger</keyword>
<evidence type="ECO:0000256" key="3">
    <source>
        <dbReference type="ARBA" id="ARBA00022771"/>
    </source>
</evidence>
<name>A0A8H5LXE9_9AGAR</name>
<evidence type="ECO:0000313" key="8">
    <source>
        <dbReference type="Proteomes" id="UP000559256"/>
    </source>
</evidence>
<dbReference type="InterPro" id="IPR012337">
    <property type="entry name" value="RNaseH-like_sf"/>
</dbReference>
<organism evidence="7 8">
    <name type="scientific">Tetrapyrgos nigripes</name>
    <dbReference type="NCBI Taxonomy" id="182062"/>
    <lineage>
        <taxon>Eukaryota</taxon>
        <taxon>Fungi</taxon>
        <taxon>Dikarya</taxon>
        <taxon>Basidiomycota</taxon>
        <taxon>Agaricomycotina</taxon>
        <taxon>Agaricomycetes</taxon>
        <taxon>Agaricomycetidae</taxon>
        <taxon>Agaricales</taxon>
        <taxon>Marasmiineae</taxon>
        <taxon>Marasmiaceae</taxon>
        <taxon>Tetrapyrgos</taxon>
    </lineage>
</organism>
<accession>A0A8H5LXE9</accession>
<evidence type="ECO:0000256" key="5">
    <source>
        <dbReference type="ARBA" id="ARBA00023242"/>
    </source>
</evidence>
<dbReference type="InterPro" id="IPR052035">
    <property type="entry name" value="ZnF_BED_domain_contain"/>
</dbReference>
<proteinExistence type="predicted"/>
<dbReference type="AlphaFoldDB" id="A0A8H5LXE9"/>
<dbReference type="GO" id="GO:0008270">
    <property type="term" value="F:zinc ion binding"/>
    <property type="evidence" value="ECO:0007669"/>
    <property type="project" value="UniProtKB-KW"/>
</dbReference>
<dbReference type="SUPFAM" id="SSF53098">
    <property type="entry name" value="Ribonuclease H-like"/>
    <property type="match status" value="1"/>
</dbReference>
<evidence type="ECO:0000256" key="2">
    <source>
        <dbReference type="ARBA" id="ARBA00022723"/>
    </source>
</evidence>
<dbReference type="PANTHER" id="PTHR46481:SF10">
    <property type="entry name" value="ZINC FINGER BED DOMAIN-CONTAINING PROTEIN 39"/>
    <property type="match status" value="1"/>
</dbReference>
<feature type="compositionally biased region" description="Polar residues" evidence="6">
    <location>
        <begin position="178"/>
        <end position="187"/>
    </location>
</feature>
<dbReference type="GO" id="GO:0005634">
    <property type="term" value="C:nucleus"/>
    <property type="evidence" value="ECO:0007669"/>
    <property type="project" value="UniProtKB-SubCell"/>
</dbReference>
<protein>
    <submittedName>
        <fullName evidence="7">Uncharacterized protein</fullName>
    </submittedName>
</protein>
<evidence type="ECO:0000313" key="7">
    <source>
        <dbReference type="EMBL" id="KAF5372906.1"/>
    </source>
</evidence>
<evidence type="ECO:0000256" key="1">
    <source>
        <dbReference type="ARBA" id="ARBA00004123"/>
    </source>
</evidence>
<dbReference type="Proteomes" id="UP000559256">
    <property type="component" value="Unassembled WGS sequence"/>
</dbReference>
<keyword evidence="4" id="KW-0862">Zinc</keyword>